<evidence type="ECO:0000256" key="1">
    <source>
        <dbReference type="ARBA" id="ARBA00008609"/>
    </source>
</evidence>
<dbReference type="InterPro" id="IPR006222">
    <property type="entry name" value="GCVT_N"/>
</dbReference>
<dbReference type="InterPro" id="IPR029043">
    <property type="entry name" value="GcvT/YgfZ_C"/>
</dbReference>
<protein>
    <submittedName>
        <fullName evidence="7">2Fe-2S iron-sulfur cluster-binding protein</fullName>
    </submittedName>
</protein>
<dbReference type="Pfam" id="PF08669">
    <property type="entry name" value="GCV_T_C"/>
    <property type="match status" value="1"/>
</dbReference>
<dbReference type="SUPFAM" id="SSF103025">
    <property type="entry name" value="Folate-binding domain"/>
    <property type="match status" value="1"/>
</dbReference>
<dbReference type="Gene3D" id="3.30.1360.120">
    <property type="entry name" value="Probable tRNA modification gtpase trme, domain 1"/>
    <property type="match status" value="1"/>
</dbReference>
<feature type="domain" description="SoxA A3" evidence="6">
    <location>
        <begin position="488"/>
        <end position="570"/>
    </location>
</feature>
<feature type="domain" description="Aminomethyltransferase C-terminal" evidence="5">
    <location>
        <begin position="863"/>
        <end position="926"/>
    </location>
</feature>
<name>A0ABV6PA03_9MICC</name>
<evidence type="ECO:0000313" key="8">
    <source>
        <dbReference type="Proteomes" id="UP001589862"/>
    </source>
</evidence>
<dbReference type="Gene3D" id="3.50.50.60">
    <property type="entry name" value="FAD/NAD(P)-binding domain"/>
    <property type="match status" value="3"/>
</dbReference>
<dbReference type="InterPro" id="IPR028896">
    <property type="entry name" value="GcvT/YgfZ/DmdA"/>
</dbReference>
<dbReference type="InterPro" id="IPR027266">
    <property type="entry name" value="TrmE/GcvT-like"/>
</dbReference>
<accession>A0ABV6PA03</accession>
<gene>
    <name evidence="7" type="ORF">ACFFFR_06100</name>
</gene>
<evidence type="ECO:0000256" key="3">
    <source>
        <dbReference type="SAM" id="MobiDB-lite"/>
    </source>
</evidence>
<dbReference type="InterPro" id="IPR036188">
    <property type="entry name" value="FAD/NAD-bd_sf"/>
</dbReference>
<dbReference type="InterPro" id="IPR041117">
    <property type="entry name" value="SoxA_A3"/>
</dbReference>
<dbReference type="SUPFAM" id="SSF51905">
    <property type="entry name" value="FAD/NAD(P)-binding domain"/>
    <property type="match status" value="1"/>
</dbReference>
<evidence type="ECO:0000256" key="2">
    <source>
        <dbReference type="ARBA" id="ARBA00023002"/>
    </source>
</evidence>
<dbReference type="Pfam" id="PF13510">
    <property type="entry name" value="Fer2_4"/>
    <property type="match status" value="1"/>
</dbReference>
<proteinExistence type="inferred from homology"/>
<dbReference type="Pfam" id="PF12831">
    <property type="entry name" value="FAD_oxidored"/>
    <property type="match status" value="1"/>
</dbReference>
<keyword evidence="8" id="KW-1185">Reference proteome</keyword>
<dbReference type="PANTHER" id="PTHR43757">
    <property type="entry name" value="AMINOMETHYLTRANSFERASE"/>
    <property type="match status" value="1"/>
</dbReference>
<organism evidence="7 8">
    <name type="scientific">Micrococcoides hystricis</name>
    <dbReference type="NCBI Taxonomy" id="1572761"/>
    <lineage>
        <taxon>Bacteria</taxon>
        <taxon>Bacillati</taxon>
        <taxon>Actinomycetota</taxon>
        <taxon>Actinomycetes</taxon>
        <taxon>Micrococcales</taxon>
        <taxon>Micrococcaceae</taxon>
        <taxon>Micrococcoides</taxon>
    </lineage>
</organism>
<dbReference type="EMBL" id="JBHLUB010000027">
    <property type="protein sequence ID" value="MFC0581954.1"/>
    <property type="molecule type" value="Genomic_DNA"/>
</dbReference>
<feature type="domain" description="GCVT N-terminal" evidence="4">
    <location>
        <begin position="581"/>
        <end position="843"/>
    </location>
</feature>
<evidence type="ECO:0000259" key="4">
    <source>
        <dbReference type="Pfam" id="PF01571"/>
    </source>
</evidence>
<reference evidence="7 8" key="1">
    <citation type="submission" date="2024-09" db="EMBL/GenBank/DDBJ databases">
        <authorList>
            <person name="Sun Q."/>
            <person name="Mori K."/>
        </authorList>
    </citation>
    <scope>NUCLEOTIDE SEQUENCE [LARGE SCALE GENOMIC DNA]</scope>
    <source>
        <strain evidence="7 8">NCAIM B.02604</strain>
    </source>
</reference>
<comment type="caution">
    <text evidence="7">The sequence shown here is derived from an EMBL/GenBank/DDBJ whole genome shotgun (WGS) entry which is preliminary data.</text>
</comment>
<dbReference type="InterPro" id="IPR013977">
    <property type="entry name" value="GcvT_C"/>
</dbReference>
<dbReference type="Pfam" id="PF17806">
    <property type="entry name" value="SO_alpha_A3"/>
    <property type="match status" value="1"/>
</dbReference>
<dbReference type="Proteomes" id="UP001589862">
    <property type="component" value="Unassembled WGS sequence"/>
</dbReference>
<evidence type="ECO:0000259" key="6">
    <source>
        <dbReference type="Pfam" id="PF17806"/>
    </source>
</evidence>
<dbReference type="SUPFAM" id="SSF101790">
    <property type="entry name" value="Aminomethyltransferase beta-barrel domain"/>
    <property type="match status" value="1"/>
</dbReference>
<dbReference type="InterPro" id="IPR042204">
    <property type="entry name" value="2Fe-2S-bd_N"/>
</dbReference>
<sequence length="952" mass="103716">MIGNSTRIGAQPGETIDRTRPLTFTFNGKTFSGYEGDTIASALAANGVQVFSRSMKFHAPRGIMTAGWVDPNLMVQLGDEPNVRAGHRLVRHGDAVTSLNVWPSLKYDVKAVNQIIGRFLAPGFYYKTFMKPQKLWPTYDKVLQQFVHAGKVDTNTPKVAKDKTYANPDVLVAGGGPAGMWSALAAADAGAKVMLVDEDTELGGHWLFTSGKSAERTELAERVRNHPNIEVHENSVVIARYDGNWFGVIVRYPDGSERLIKTRAQVLVVAAGLIERPYIFKGNDKPGVMLMTGARRLLNRYGVKPGNRAVVFTANEHGDEGIEELRAAGVEIAAVVDGRKGEFIREAHGKGKVERVELGDNRVIDADLLITSIGWTAPTSLLNMAGDKPVYDTTAARFFPADDLPEDVVATGGIAGDGTDEQLQAHAEATGKHAAAKAAEILSVWQSASPIASVREAGQQLAQQPKAEPVAPLPRNPHPEIYRSTTHGFVDYSEDVQSDDIFTAIGEGYSLTELAKRYTTTTMGPLQGKLEVINAVAVIAEATGRTMNETGTTVWRPPYAPTTLGALAGRNMDPVRYSPMQSWHEAHGAQPLVAGAWIRPEHYGNPEGEVRNVRENVGIIDVTPLGKLELKGKNVPDLLEFLYTNKWRKLPIGGVRYGVMCSEDGVVFDDGVTGHLGEDHYLMTTTSGGAASVWEVVEEVLQVEHPEWDVTCTPMTTSLASINVAGPKSRELLERISDVDFDPEAFPYMNVRRGTVAGVKDVVLWRIGFTGELSYELHVPAEYGLHVWETLLEVGQDLGIAPFGIEAQRILRLEKGHLIVGQDTDGLTQGFSAGLDWAIKLDKDDFRGLPELRWQKEDGPVSQLVAVQPVNGDELPVEAAQIIDDQTNILGRITSSRHSPSLGRSICLAQLRTDMAVPGTQLRILQPDGSIIIGRVCEELSHFDPEGVRGRV</sequence>
<dbReference type="Gene3D" id="3.10.20.440">
    <property type="entry name" value="2Fe-2S iron-sulphur cluster binding domain, sarcosine oxidase, alpha subunit, N-terminal domain"/>
    <property type="match status" value="1"/>
</dbReference>
<dbReference type="RefSeq" id="WP_377458745.1">
    <property type="nucleotide sequence ID" value="NZ_JBHLUB010000027.1"/>
</dbReference>
<dbReference type="Pfam" id="PF01571">
    <property type="entry name" value="GCV_T"/>
    <property type="match status" value="1"/>
</dbReference>
<feature type="region of interest" description="Disordered" evidence="3">
    <location>
        <begin position="455"/>
        <end position="479"/>
    </location>
</feature>
<keyword evidence="2" id="KW-0560">Oxidoreductase</keyword>
<evidence type="ECO:0000313" key="7">
    <source>
        <dbReference type="EMBL" id="MFC0581954.1"/>
    </source>
</evidence>
<dbReference type="PANTHER" id="PTHR43757:SF2">
    <property type="entry name" value="AMINOMETHYLTRANSFERASE, MITOCHONDRIAL"/>
    <property type="match status" value="1"/>
</dbReference>
<dbReference type="PRINTS" id="PR00469">
    <property type="entry name" value="PNDRDTASEII"/>
</dbReference>
<evidence type="ECO:0000259" key="5">
    <source>
        <dbReference type="Pfam" id="PF08669"/>
    </source>
</evidence>
<comment type="similarity">
    <text evidence="1">Belongs to the GcvT family.</text>
</comment>